<keyword evidence="1" id="KW-1133">Transmembrane helix</keyword>
<dbReference type="RefSeq" id="WP_261733270.1">
    <property type="nucleotide sequence ID" value="NZ_JAODOQ010000001.1"/>
</dbReference>
<reference evidence="2" key="1">
    <citation type="submission" date="2022-09" db="EMBL/GenBank/DDBJ databases">
        <title>Shewanella sp. KJ10-1 sp.nov, isolated from marine algae.</title>
        <authorList>
            <person name="Butt M."/>
            <person name="Lee J.K."/>
            <person name="Kim J.M."/>
            <person name="Choi D.G."/>
        </authorList>
    </citation>
    <scope>NUCLEOTIDE SEQUENCE</scope>
    <source>
        <strain evidence="2">KJ10-1</strain>
    </source>
</reference>
<organism evidence="2 3">
    <name type="scientific">Shewanella phaeophyticola</name>
    <dbReference type="NCBI Taxonomy" id="2978345"/>
    <lineage>
        <taxon>Bacteria</taxon>
        <taxon>Pseudomonadati</taxon>
        <taxon>Pseudomonadota</taxon>
        <taxon>Gammaproteobacteria</taxon>
        <taxon>Alteromonadales</taxon>
        <taxon>Shewanellaceae</taxon>
        <taxon>Shewanella</taxon>
    </lineage>
</organism>
<gene>
    <name evidence="2" type="ORF">N4T56_11120</name>
</gene>
<protein>
    <recommendedName>
        <fullName evidence="4">DUF2975 domain-containing protein</fullName>
    </recommendedName>
</protein>
<keyword evidence="1" id="KW-0472">Membrane</keyword>
<sequence>MKLNILYIKYAEADMDNKQKLIQWLQETSFKELTLSVDFLVTGYIGYLYVSALVNATPEQLASITWLSTLLLQIIIYSIVLMVISYIVLGLISDNELYQPMDVREKQINLVGYKYSAIILQVGVILALVQYNIAAQGFEFMQSSVPHLPLHILVGAFLLAELAHYGVQLYKGRTGDIYG</sequence>
<feature type="transmembrane region" description="Helical" evidence="1">
    <location>
        <begin position="148"/>
        <end position="167"/>
    </location>
</feature>
<dbReference type="Proteomes" id="UP001431192">
    <property type="component" value="Unassembled WGS sequence"/>
</dbReference>
<evidence type="ECO:0000313" key="3">
    <source>
        <dbReference type="Proteomes" id="UP001431192"/>
    </source>
</evidence>
<dbReference type="EMBL" id="JAODOQ010000001">
    <property type="protein sequence ID" value="MCT8986919.1"/>
    <property type="molecule type" value="Genomic_DNA"/>
</dbReference>
<evidence type="ECO:0000256" key="1">
    <source>
        <dbReference type="SAM" id="Phobius"/>
    </source>
</evidence>
<keyword evidence="3" id="KW-1185">Reference proteome</keyword>
<feature type="transmembrane region" description="Helical" evidence="1">
    <location>
        <begin position="33"/>
        <end position="50"/>
    </location>
</feature>
<accession>A0ABT2P2R7</accession>
<evidence type="ECO:0000313" key="2">
    <source>
        <dbReference type="EMBL" id="MCT8986919.1"/>
    </source>
</evidence>
<feature type="transmembrane region" description="Helical" evidence="1">
    <location>
        <begin position="113"/>
        <end position="133"/>
    </location>
</feature>
<keyword evidence="1" id="KW-0812">Transmembrane</keyword>
<name>A0ABT2P2R7_9GAMM</name>
<proteinExistence type="predicted"/>
<comment type="caution">
    <text evidence="2">The sequence shown here is derived from an EMBL/GenBank/DDBJ whole genome shotgun (WGS) entry which is preliminary data.</text>
</comment>
<feature type="transmembrane region" description="Helical" evidence="1">
    <location>
        <begin position="70"/>
        <end position="92"/>
    </location>
</feature>
<evidence type="ECO:0008006" key="4">
    <source>
        <dbReference type="Google" id="ProtNLM"/>
    </source>
</evidence>